<gene>
    <name evidence="3" type="ORF">ACFOYW_12885</name>
</gene>
<protein>
    <submittedName>
        <fullName evidence="3">DUF805 domain-containing protein</fullName>
    </submittedName>
</protein>
<feature type="region of interest" description="Disordered" evidence="1">
    <location>
        <begin position="49"/>
        <end position="77"/>
    </location>
</feature>
<dbReference type="EMBL" id="JBHSCN010000005">
    <property type="protein sequence ID" value="MFC4244271.1"/>
    <property type="molecule type" value="Genomic_DNA"/>
</dbReference>
<dbReference type="Pfam" id="PF05656">
    <property type="entry name" value="DUF805"/>
    <property type="match status" value="1"/>
</dbReference>
<dbReference type="Proteomes" id="UP001595900">
    <property type="component" value="Unassembled WGS sequence"/>
</dbReference>
<keyword evidence="2" id="KW-0472">Membrane</keyword>
<dbReference type="RefSeq" id="WP_390229447.1">
    <property type="nucleotide sequence ID" value="NZ_JBHSCN010000005.1"/>
</dbReference>
<accession>A0ABV8Q7B4</accession>
<dbReference type="InterPro" id="IPR008523">
    <property type="entry name" value="DUF805"/>
</dbReference>
<keyword evidence="2" id="KW-1133">Transmembrane helix</keyword>
<evidence type="ECO:0000313" key="3">
    <source>
        <dbReference type="EMBL" id="MFC4244271.1"/>
    </source>
</evidence>
<feature type="transmembrane region" description="Helical" evidence="2">
    <location>
        <begin position="143"/>
        <end position="164"/>
    </location>
</feature>
<feature type="transmembrane region" description="Helical" evidence="2">
    <location>
        <begin position="209"/>
        <end position="230"/>
    </location>
</feature>
<name>A0ABV8Q7B4_9MICO</name>
<evidence type="ECO:0000256" key="2">
    <source>
        <dbReference type="SAM" id="Phobius"/>
    </source>
</evidence>
<feature type="transmembrane region" description="Helical" evidence="2">
    <location>
        <begin position="118"/>
        <end position="137"/>
    </location>
</feature>
<evidence type="ECO:0000313" key="4">
    <source>
        <dbReference type="Proteomes" id="UP001595900"/>
    </source>
</evidence>
<dbReference type="PANTHER" id="PTHR34980">
    <property type="entry name" value="INNER MEMBRANE PROTEIN-RELATED-RELATED"/>
    <property type="match status" value="1"/>
</dbReference>
<reference evidence="4" key="1">
    <citation type="journal article" date="2019" name="Int. J. Syst. Evol. Microbiol.">
        <title>The Global Catalogue of Microorganisms (GCM) 10K type strain sequencing project: providing services to taxonomists for standard genome sequencing and annotation.</title>
        <authorList>
            <consortium name="The Broad Institute Genomics Platform"/>
            <consortium name="The Broad Institute Genome Sequencing Center for Infectious Disease"/>
            <person name="Wu L."/>
            <person name="Ma J."/>
        </authorList>
    </citation>
    <scope>NUCLEOTIDE SEQUENCE [LARGE SCALE GENOMIC DNA]</scope>
    <source>
        <strain evidence="4">CGMCC 1.10363</strain>
    </source>
</reference>
<dbReference type="PANTHER" id="PTHR34980:SF2">
    <property type="entry name" value="INNER MEMBRANE PROTEIN YHAH-RELATED"/>
    <property type="match status" value="1"/>
</dbReference>
<keyword evidence="4" id="KW-1185">Reference proteome</keyword>
<organism evidence="3 4">
    <name type="scientific">Gryllotalpicola reticulitermitis</name>
    <dbReference type="NCBI Taxonomy" id="1184153"/>
    <lineage>
        <taxon>Bacteria</taxon>
        <taxon>Bacillati</taxon>
        <taxon>Actinomycetota</taxon>
        <taxon>Actinomycetes</taxon>
        <taxon>Micrococcales</taxon>
        <taxon>Microbacteriaceae</taxon>
        <taxon>Gryllotalpicola</taxon>
    </lineage>
</organism>
<feature type="transmembrane region" description="Helical" evidence="2">
    <location>
        <begin position="176"/>
        <end position="203"/>
    </location>
</feature>
<keyword evidence="2" id="KW-0812">Transmembrane</keyword>
<sequence>MCDSVGPPFFYPAVPCCAARLMPYSGGDPAAIRMPTGAHSWGYSRMSGFPPPPSGPPTPPGPPVPPPPPAQYGSGAYAGGGEPPLDQPYYGAPFAAAFRRFWTKYATFSGRASRSEYWWWYLIGFIVNAVLSGLRNIHGPVGVIFGVIEGIWGLAIIVPTLALLWRRLHDTNRSGIWALAPIIFAVVGAILAAVGAVVAIAGAHGIGGVLLLVGGIVAIVGSIVLLIFTLQGPKPEGARFDR</sequence>
<comment type="caution">
    <text evidence="3">The sequence shown here is derived from an EMBL/GenBank/DDBJ whole genome shotgun (WGS) entry which is preliminary data.</text>
</comment>
<feature type="compositionally biased region" description="Pro residues" evidence="1">
    <location>
        <begin position="49"/>
        <end position="70"/>
    </location>
</feature>
<evidence type="ECO:0000256" key="1">
    <source>
        <dbReference type="SAM" id="MobiDB-lite"/>
    </source>
</evidence>
<proteinExistence type="predicted"/>